<accession>M5EVD3</accession>
<organism evidence="1 2">
    <name type="scientific">Mesorhizobium metallidurans STM 2683</name>
    <dbReference type="NCBI Taxonomy" id="1297569"/>
    <lineage>
        <taxon>Bacteria</taxon>
        <taxon>Pseudomonadati</taxon>
        <taxon>Pseudomonadota</taxon>
        <taxon>Alphaproteobacteria</taxon>
        <taxon>Hyphomicrobiales</taxon>
        <taxon>Phyllobacteriaceae</taxon>
        <taxon>Mesorhizobium</taxon>
    </lineage>
</organism>
<dbReference type="AlphaFoldDB" id="M5EVD3"/>
<reference evidence="1 2" key="1">
    <citation type="submission" date="2013-02" db="EMBL/GenBank/DDBJ databases">
        <authorList>
            <person name="Genoscope - CEA"/>
        </authorList>
    </citation>
    <scope>NUCLEOTIDE SEQUENCE [LARGE SCALE GENOMIC DNA]</scope>
    <source>
        <strain evidence="1 2">STM 2683</strain>
    </source>
</reference>
<proteinExistence type="predicted"/>
<dbReference type="STRING" id="1297569.MESS2_660004"/>
<sequence>MARYSKFIVAVAGIGVLIGLQQFQVEIPGLGGVVRDLIVGALVAGGVYRIPNRGA</sequence>
<evidence type="ECO:0000313" key="1">
    <source>
        <dbReference type="EMBL" id="CCV07965.1"/>
    </source>
</evidence>
<evidence type="ECO:0000313" key="2">
    <source>
        <dbReference type="Proteomes" id="UP000012062"/>
    </source>
</evidence>
<name>M5EVD3_9HYPH</name>
<protein>
    <submittedName>
        <fullName evidence="1">Uncharacterized protein</fullName>
    </submittedName>
</protein>
<comment type="caution">
    <text evidence="1">The sequence shown here is derived from an EMBL/GenBank/DDBJ whole genome shotgun (WGS) entry which is preliminary data.</text>
</comment>
<keyword evidence="2" id="KW-1185">Reference proteome</keyword>
<gene>
    <name evidence="1" type="ORF">MESS2_660004</name>
</gene>
<dbReference type="EMBL" id="CAUM01000135">
    <property type="protein sequence ID" value="CCV07965.1"/>
    <property type="molecule type" value="Genomic_DNA"/>
</dbReference>
<dbReference type="RefSeq" id="WP_008876841.1">
    <property type="nucleotide sequence ID" value="NZ_CAUM01000135.1"/>
</dbReference>
<dbReference type="Proteomes" id="UP000012062">
    <property type="component" value="Unassembled WGS sequence"/>
</dbReference>